<dbReference type="Proteomes" id="UP001229421">
    <property type="component" value="Unassembled WGS sequence"/>
</dbReference>
<evidence type="ECO:0000313" key="1">
    <source>
        <dbReference type="EMBL" id="KAK1415095.1"/>
    </source>
</evidence>
<dbReference type="EMBL" id="JAUHHV010000008">
    <property type="protein sequence ID" value="KAK1415095.1"/>
    <property type="molecule type" value="Genomic_DNA"/>
</dbReference>
<gene>
    <name evidence="1" type="ORF">QVD17_30866</name>
</gene>
<dbReference type="AlphaFoldDB" id="A0AAD8NGC7"/>
<sequence>MHTSQTVGDLVRNVLHKGQSIAELVDSMIVPANTKEVKIVGWKYDEVFDVFLIKRVNALCDVYHFYTSILQLLVQDLQELVKLPLRNPSRSERAEGLVNLLNIGVNRSKGYLETRCSQEDSRYFDHKKRKKEAGGEVYLHELCDKKLRENHRTRNLEDMFEDAIEIFGTFELKLLHSSYIYFMLMYKMEKVVNEVSEIDRKHFVAIIEAIAAAMERISFRKALE</sequence>
<evidence type="ECO:0000313" key="2">
    <source>
        <dbReference type="Proteomes" id="UP001229421"/>
    </source>
</evidence>
<reference evidence="1" key="1">
    <citation type="journal article" date="2023" name="bioRxiv">
        <title>Improved chromosome-level genome assembly for marigold (Tagetes erecta).</title>
        <authorList>
            <person name="Jiang F."/>
            <person name="Yuan L."/>
            <person name="Wang S."/>
            <person name="Wang H."/>
            <person name="Xu D."/>
            <person name="Wang A."/>
            <person name="Fan W."/>
        </authorList>
    </citation>
    <scope>NUCLEOTIDE SEQUENCE</scope>
    <source>
        <strain evidence="1">WSJ</strain>
        <tissue evidence="1">Leaf</tissue>
    </source>
</reference>
<protein>
    <submittedName>
        <fullName evidence="1">Uncharacterized protein</fullName>
    </submittedName>
</protein>
<organism evidence="1 2">
    <name type="scientific">Tagetes erecta</name>
    <name type="common">African marigold</name>
    <dbReference type="NCBI Taxonomy" id="13708"/>
    <lineage>
        <taxon>Eukaryota</taxon>
        <taxon>Viridiplantae</taxon>
        <taxon>Streptophyta</taxon>
        <taxon>Embryophyta</taxon>
        <taxon>Tracheophyta</taxon>
        <taxon>Spermatophyta</taxon>
        <taxon>Magnoliopsida</taxon>
        <taxon>eudicotyledons</taxon>
        <taxon>Gunneridae</taxon>
        <taxon>Pentapetalae</taxon>
        <taxon>asterids</taxon>
        <taxon>campanulids</taxon>
        <taxon>Asterales</taxon>
        <taxon>Asteraceae</taxon>
        <taxon>Asteroideae</taxon>
        <taxon>Heliantheae alliance</taxon>
        <taxon>Tageteae</taxon>
        <taxon>Tagetes</taxon>
    </lineage>
</organism>
<accession>A0AAD8NGC7</accession>
<keyword evidence="2" id="KW-1185">Reference proteome</keyword>
<comment type="caution">
    <text evidence="1">The sequence shown here is derived from an EMBL/GenBank/DDBJ whole genome shotgun (WGS) entry which is preliminary data.</text>
</comment>
<name>A0AAD8NGC7_TARER</name>
<proteinExistence type="predicted"/>